<reference evidence="1" key="1">
    <citation type="submission" date="2020-05" db="EMBL/GenBank/DDBJ databases">
        <authorList>
            <person name="Chiriac C."/>
            <person name="Salcher M."/>
            <person name="Ghai R."/>
            <person name="Kavagutti S V."/>
        </authorList>
    </citation>
    <scope>NUCLEOTIDE SEQUENCE</scope>
</reference>
<dbReference type="EMBL" id="LR797022">
    <property type="protein sequence ID" value="CAB4181469.1"/>
    <property type="molecule type" value="Genomic_DNA"/>
</dbReference>
<sequence length="77" mass="8788">MKKKAHDNYDANFIKLKSSDEFVPNTFVHIIGDKVFIETEDESIMLSVDQAKTLSYFIADRLVRVVDLGIPGGDYYD</sequence>
<gene>
    <name evidence="1" type="ORF">UFOVP1071_36</name>
</gene>
<protein>
    <submittedName>
        <fullName evidence="1">Uncharacterized protein</fullName>
    </submittedName>
</protein>
<evidence type="ECO:0000313" key="1">
    <source>
        <dbReference type="EMBL" id="CAB4181469.1"/>
    </source>
</evidence>
<organism evidence="1">
    <name type="scientific">uncultured Caudovirales phage</name>
    <dbReference type="NCBI Taxonomy" id="2100421"/>
    <lineage>
        <taxon>Viruses</taxon>
        <taxon>Duplodnaviria</taxon>
        <taxon>Heunggongvirae</taxon>
        <taxon>Uroviricota</taxon>
        <taxon>Caudoviricetes</taxon>
        <taxon>Peduoviridae</taxon>
        <taxon>Maltschvirus</taxon>
        <taxon>Maltschvirus maltsch</taxon>
    </lineage>
</organism>
<proteinExistence type="predicted"/>
<name>A0A6J5QAY1_9CAUD</name>
<accession>A0A6J5QAY1</accession>